<reference evidence="3" key="3">
    <citation type="submission" date="2021-06" db="EMBL/GenBank/DDBJ databases">
        <title>Genomic Description and Analysis of Intracellular Bacteria, Candidatus Berkiella cookevillensis and Candidatus Berkiella aquae.</title>
        <authorList>
            <person name="Kidane D.T."/>
            <person name="Mehari Y.T."/>
            <person name="Rice F.C."/>
            <person name="Arivett B.A."/>
            <person name="Farone A.L."/>
            <person name="Berk S.G."/>
            <person name="Farone M.B."/>
        </authorList>
    </citation>
    <scope>NUCLEOTIDE SEQUENCE</scope>
    <source>
        <strain evidence="3">HT99</strain>
    </source>
</reference>
<dbReference type="PANTHER" id="PTHR21310">
    <property type="entry name" value="AMINOGLYCOSIDE PHOSPHOTRANSFERASE-RELATED-RELATED"/>
    <property type="match status" value="1"/>
</dbReference>
<evidence type="ECO:0000259" key="1">
    <source>
        <dbReference type="Pfam" id="PF01636"/>
    </source>
</evidence>
<evidence type="ECO:0000313" key="3">
    <source>
        <dbReference type="EMBL" id="MCS5712832.1"/>
    </source>
</evidence>
<reference evidence="2" key="1">
    <citation type="submission" date="2015-09" db="EMBL/GenBank/DDBJ databases">
        <title>Draft Genome Sequences of Two Novel Amoeba-resistant Intranuclear Bacteria, Candidatus Berkiella cookevillensis and Candidatus Berkiella aquae.</title>
        <authorList>
            <person name="Mehari Y.T."/>
            <person name="Arivett B.A."/>
            <person name="Farone A.L."/>
            <person name="Gunderson J.H."/>
            <person name="Farone M.B."/>
        </authorList>
    </citation>
    <scope>NUCLEOTIDE SEQUENCE [LARGE SCALE GENOMIC DNA]</scope>
    <source>
        <strain evidence="2">HT99</strain>
    </source>
</reference>
<dbReference type="OrthoDB" id="9799092at2"/>
<dbReference type="GO" id="GO:0016301">
    <property type="term" value="F:kinase activity"/>
    <property type="evidence" value="ECO:0007669"/>
    <property type="project" value="UniProtKB-KW"/>
</dbReference>
<dbReference type="Proteomes" id="UP000051497">
    <property type="component" value="Unassembled WGS sequence"/>
</dbReference>
<reference evidence="3" key="2">
    <citation type="journal article" date="2016" name="Genome Announc.">
        <title>Draft Genome Sequences of Two Novel Amoeba-Resistant Intranuclear Bacteria, 'Candidatus Berkiella cookevillensis' and 'Candidatus Berkiella aquae'.</title>
        <authorList>
            <person name="Mehari Y.T."/>
            <person name="Arivett B.A."/>
            <person name="Farone A.L."/>
            <person name="Gunderson J.H."/>
            <person name="Farone M.B."/>
        </authorList>
    </citation>
    <scope>NUCLEOTIDE SEQUENCE</scope>
    <source>
        <strain evidence="3">HT99</strain>
    </source>
</reference>
<protein>
    <submittedName>
        <fullName evidence="2">Homoserine kinase</fullName>
    </submittedName>
    <submittedName>
        <fullName evidence="3">Phosphotransferase</fullName>
    </submittedName>
</protein>
<dbReference type="Pfam" id="PF01636">
    <property type="entry name" value="APH"/>
    <property type="match status" value="1"/>
</dbReference>
<comment type="caution">
    <text evidence="2">The sequence shown here is derived from an EMBL/GenBank/DDBJ whole genome shotgun (WGS) entry which is preliminary data.</text>
</comment>
<evidence type="ECO:0000313" key="4">
    <source>
        <dbReference type="Proteomes" id="UP000051497"/>
    </source>
</evidence>
<organism evidence="2">
    <name type="scientific">Candidatus Berkiella aquae</name>
    <dbReference type="NCBI Taxonomy" id="295108"/>
    <lineage>
        <taxon>Bacteria</taxon>
        <taxon>Pseudomonadati</taxon>
        <taxon>Pseudomonadota</taxon>
        <taxon>Gammaproteobacteria</taxon>
        <taxon>Candidatus Berkiellales</taxon>
        <taxon>Candidatus Berkiellaceae</taxon>
        <taxon>Candidatus Berkiella</taxon>
    </lineage>
</organism>
<dbReference type="PANTHER" id="PTHR21310:SF15">
    <property type="entry name" value="AMINOGLYCOSIDE PHOSPHOTRANSFERASE DOMAIN-CONTAINING PROTEIN"/>
    <property type="match status" value="1"/>
</dbReference>
<dbReference type="Gene3D" id="3.90.1200.10">
    <property type="match status" value="1"/>
</dbReference>
<gene>
    <name evidence="3" type="ORF">HT99x_015440</name>
    <name evidence="2" type="ORF">HT99x_03152</name>
</gene>
<name>A0A0Q9YNG7_9GAMM</name>
<keyword evidence="4" id="KW-1185">Reference proteome</keyword>
<dbReference type="SUPFAM" id="SSF56112">
    <property type="entry name" value="Protein kinase-like (PK-like)"/>
    <property type="match status" value="1"/>
</dbReference>
<dbReference type="EMBL" id="LKAJ02000003">
    <property type="protein sequence ID" value="MCS5712832.1"/>
    <property type="molecule type" value="Genomic_DNA"/>
</dbReference>
<proteinExistence type="predicted"/>
<accession>A0A0Q9YNG7</accession>
<dbReference type="EMBL" id="LKAJ01000025">
    <property type="protein sequence ID" value="KRG17715.1"/>
    <property type="molecule type" value="Genomic_DNA"/>
</dbReference>
<keyword evidence="2" id="KW-0418">Kinase</keyword>
<dbReference type="InterPro" id="IPR002575">
    <property type="entry name" value="Aminoglycoside_PTrfase"/>
</dbReference>
<sequence>MDSLIKLYQQRLGLQDATFSRIDHEEGIVATVYQVILPSGKKRILKVCQKPVDYFNEIYFLKNLVNLPVPRVFQELPPENEINGAILMEHYSGNLLQKEDFTHSLIYEIGRQLACIHQHNATGYGDLTRSNELEVDPLQYFAIKFEEVFHECNVHLPKQLSDKCYQYYSAYQHLLRAVDGPCFTHRDFRHGNLIVKDNKLQGIIDWSAARGGFAEEDFCPIEHGEWQISSEDKNAFLNGYSSVRPVPNYKSIMPLLRLCRALNVIGFTLKNGSWNGKNEKIYSFNYDFIKAFPIK</sequence>
<feature type="domain" description="Aminoglycoside phosphotransferase" evidence="1">
    <location>
        <begin position="26"/>
        <end position="218"/>
    </location>
</feature>
<dbReference type="RefSeq" id="WP_075067735.1">
    <property type="nucleotide sequence ID" value="NZ_LKAJ02000003.1"/>
</dbReference>
<dbReference type="STRING" id="295108.HT99x_03152"/>
<dbReference type="AlphaFoldDB" id="A0A0Q9YNG7"/>
<keyword evidence="2" id="KW-0808">Transferase</keyword>
<dbReference type="InterPro" id="IPR011009">
    <property type="entry name" value="Kinase-like_dom_sf"/>
</dbReference>
<evidence type="ECO:0000313" key="2">
    <source>
        <dbReference type="EMBL" id="KRG17715.1"/>
    </source>
</evidence>
<dbReference type="InterPro" id="IPR051678">
    <property type="entry name" value="AGP_Transferase"/>
</dbReference>